<dbReference type="InterPro" id="IPR011662">
    <property type="entry name" value="Secretin/TonB_short_N"/>
</dbReference>
<evidence type="ECO:0000256" key="6">
    <source>
        <dbReference type="ARBA" id="ARBA00023136"/>
    </source>
</evidence>
<keyword evidence="5 9" id="KW-0732">Signal</keyword>
<keyword evidence="4 8" id="KW-0812">Transmembrane</keyword>
<dbReference type="Proteomes" id="UP001156218">
    <property type="component" value="Chromosome"/>
</dbReference>
<feature type="domain" description="TonB-dependent receptor plug" evidence="11">
    <location>
        <begin position="216"/>
        <end position="338"/>
    </location>
</feature>
<dbReference type="GO" id="GO:0015344">
    <property type="term" value="F:siderophore uptake transmembrane transporter activity"/>
    <property type="evidence" value="ECO:0007669"/>
    <property type="project" value="TreeGrafter"/>
</dbReference>
<evidence type="ECO:0000313" key="12">
    <source>
        <dbReference type="EMBL" id="UYU69061.1"/>
    </source>
</evidence>
<evidence type="ECO:0000259" key="11">
    <source>
        <dbReference type="Pfam" id="PF07715"/>
    </source>
</evidence>
<evidence type="ECO:0000313" key="15">
    <source>
        <dbReference type="Proteomes" id="UP001162960"/>
    </source>
</evidence>
<dbReference type="Proteomes" id="UP001162960">
    <property type="component" value="Chromosome"/>
</dbReference>
<dbReference type="InterPro" id="IPR039426">
    <property type="entry name" value="TonB-dep_rcpt-like"/>
</dbReference>
<keyword evidence="6 8" id="KW-0472">Membrane</keyword>
<dbReference type="GO" id="GO:0009279">
    <property type="term" value="C:cell outer membrane"/>
    <property type="evidence" value="ECO:0007669"/>
    <property type="project" value="UniProtKB-SubCell"/>
</dbReference>
<dbReference type="Gene3D" id="2.60.40.1120">
    <property type="entry name" value="Carboxypeptidase-like, regulatory domain"/>
    <property type="match status" value="1"/>
</dbReference>
<dbReference type="PANTHER" id="PTHR30069:SF29">
    <property type="entry name" value="HEMOGLOBIN AND HEMOGLOBIN-HAPTOGLOBIN-BINDING PROTEIN 1-RELATED"/>
    <property type="match status" value="1"/>
</dbReference>
<dbReference type="NCBIfam" id="TIGR04056">
    <property type="entry name" value="OMP_RagA_SusC"/>
    <property type="match status" value="1"/>
</dbReference>
<feature type="domain" description="Secretin/TonB short N-terminal" evidence="10">
    <location>
        <begin position="63"/>
        <end position="112"/>
    </location>
</feature>
<feature type="signal peptide" evidence="9">
    <location>
        <begin position="1"/>
        <end position="33"/>
    </location>
</feature>
<dbReference type="AlphaFoldDB" id="A0A139KM93"/>
<evidence type="ECO:0000256" key="8">
    <source>
        <dbReference type="PROSITE-ProRule" id="PRU01360"/>
    </source>
</evidence>
<dbReference type="RefSeq" id="WP_048693915.1">
    <property type="nucleotide sequence ID" value="NZ_CAXSTA010000026.1"/>
</dbReference>
<dbReference type="Gene3D" id="3.55.50.30">
    <property type="match status" value="1"/>
</dbReference>
<dbReference type="GO" id="GO:0044718">
    <property type="term" value="P:siderophore transmembrane transport"/>
    <property type="evidence" value="ECO:0007669"/>
    <property type="project" value="TreeGrafter"/>
</dbReference>
<proteinExistence type="inferred from homology"/>
<dbReference type="Pfam" id="PF13715">
    <property type="entry name" value="CarbopepD_reg_2"/>
    <property type="match status" value="1"/>
</dbReference>
<dbReference type="InterPro" id="IPR012910">
    <property type="entry name" value="Plug_dom"/>
</dbReference>
<dbReference type="InterPro" id="IPR008969">
    <property type="entry name" value="CarboxyPept-like_regulatory"/>
</dbReference>
<keyword evidence="3 8" id="KW-1134">Transmembrane beta strand</keyword>
<evidence type="ECO:0000256" key="5">
    <source>
        <dbReference type="ARBA" id="ARBA00022729"/>
    </source>
</evidence>
<dbReference type="Pfam" id="PF07660">
    <property type="entry name" value="STN"/>
    <property type="match status" value="1"/>
</dbReference>
<dbReference type="PROSITE" id="PS52016">
    <property type="entry name" value="TONB_DEPENDENT_REC_3"/>
    <property type="match status" value="1"/>
</dbReference>
<evidence type="ECO:0000256" key="9">
    <source>
        <dbReference type="SAM" id="SignalP"/>
    </source>
</evidence>
<dbReference type="Gene3D" id="2.40.170.20">
    <property type="entry name" value="TonB-dependent receptor, beta-barrel domain"/>
    <property type="match status" value="1"/>
</dbReference>
<dbReference type="SUPFAM" id="SSF49464">
    <property type="entry name" value="Carboxypeptidase regulatory domain-like"/>
    <property type="match status" value="1"/>
</dbReference>
<gene>
    <name evidence="12" type="ORF">KQP68_12650</name>
    <name evidence="13" type="ORF">KQP74_16085</name>
</gene>
<accession>A0A139KM93</accession>
<dbReference type="SUPFAM" id="SSF56935">
    <property type="entry name" value="Porins"/>
    <property type="match status" value="1"/>
</dbReference>
<dbReference type="FunFam" id="2.60.40.1120:FF:000003">
    <property type="entry name" value="Outer membrane protein Omp121"/>
    <property type="match status" value="1"/>
</dbReference>
<organism evidence="13 15">
    <name type="scientific">Bacteroides thetaiotaomicron</name>
    <dbReference type="NCBI Taxonomy" id="818"/>
    <lineage>
        <taxon>Bacteria</taxon>
        <taxon>Pseudomonadati</taxon>
        <taxon>Bacteroidota</taxon>
        <taxon>Bacteroidia</taxon>
        <taxon>Bacteroidales</taxon>
        <taxon>Bacteroidaceae</taxon>
        <taxon>Bacteroides</taxon>
    </lineage>
</organism>
<comment type="similarity">
    <text evidence="8">Belongs to the TonB-dependent receptor family.</text>
</comment>
<feature type="chain" id="PRO_5014531172" evidence="9">
    <location>
        <begin position="34"/>
        <end position="1120"/>
    </location>
</feature>
<evidence type="ECO:0000256" key="4">
    <source>
        <dbReference type="ARBA" id="ARBA00022692"/>
    </source>
</evidence>
<evidence type="ECO:0000256" key="2">
    <source>
        <dbReference type="ARBA" id="ARBA00022448"/>
    </source>
</evidence>
<dbReference type="InterPro" id="IPR023996">
    <property type="entry name" value="TonB-dep_OMP_SusC/RagA"/>
</dbReference>
<dbReference type="InterPro" id="IPR023997">
    <property type="entry name" value="TonB-dep_OMP_SusC/RagA_CS"/>
</dbReference>
<evidence type="ECO:0000259" key="10">
    <source>
        <dbReference type="Pfam" id="PF07660"/>
    </source>
</evidence>
<protein>
    <submittedName>
        <fullName evidence="13">TonB-dependent receptor</fullName>
    </submittedName>
</protein>
<comment type="subcellular location">
    <subcellularLocation>
        <location evidence="1 8">Cell outer membrane</location>
        <topology evidence="1 8">Multi-pass membrane protein</topology>
    </subcellularLocation>
</comment>
<reference evidence="13 14" key="1">
    <citation type="submission" date="2021-06" db="EMBL/GenBank/DDBJ databases">
        <title>Interrogation of the integrated mobile genetic elements in gut-associated Bacteroides with a consensus prediction approach.</title>
        <authorList>
            <person name="Campbell D.E."/>
            <person name="Leigh J.R."/>
            <person name="Kim T."/>
            <person name="England W."/>
            <person name="Whitaker R.J."/>
            <person name="Degnan P.H."/>
        </authorList>
    </citation>
    <scope>NUCLEOTIDE SEQUENCE</scope>
    <source>
        <strain evidence="13">VPI-3443</strain>
        <strain evidence="12 14">WAL8669</strain>
    </source>
</reference>
<evidence type="ECO:0000313" key="14">
    <source>
        <dbReference type="Proteomes" id="UP001156218"/>
    </source>
</evidence>
<sequence>MQQIYEFIVNKQAMSRVFMLFLCCLLLSTPAFSQGNHARITIHKKNISVIEALKEVEKQTKLSVGYNESQLINKPSIDLALEKATLETSLKEILKGTGYTYQLKGKYVIIVPEEKKVTEPVSAKRITGQVLDEQGEPLIGVNVLVEGTTIGAITNLDGNFTIEAPVGSTLSITYVGYAPQTVKVGVQNTYNVQLASDARLLSEVVVTALGIKREQKALSYNVQQVKSDELTQIKDANFINSLNGKVAGVTINTSSSGVGGASRVVMRGTKSIEQSSNALYVIDGIPMYNFGGGGDTEFGSKGASEGIADINPEDIESISVLTGAAAAALYGSNAANGAIVITTKKGEIGKLQVGVSSGFEWLNPFKMPDFQGRYGTGSNGKAGNSSIYSWGPKLNPAAQNGYEPTDFFDTGAVYTNSVTLSTGTDKNQTFFSAAAVNSAGMVPNNRYNRYNFTFRNTTSFLNDKMKLDVSASYILQNDRNMTNQGQYSNPLVSAYLFPRGDDFSLIKNFERWDEARKISVQFWPQGEGDLRMQNPYWIAYRNLRLNNKKRYMASAGLSYQILDWLNVAGRVRIDNTHSEYEGKLYASTSTTLTDGSTQGHYTVNNGQYSQTYADVLVNINKRIQDFTIVANIGASYSGVTSKELGYAGPIRDTGIPNLFNVYDLDNAKKRATQVGWREATESVFASAEVGWKSMLYLTLTGRNDWASQLTNSPQASFFYPSVGLSAVISEMVKLPEWIDYLKVRGSFSSVGTPYPRFLTYPTYAYDANKQDWKSQTHYPIGKLYPERTDSWEIGLDATLWKDLKVSGSFYYANTYNQTFDPQLPVSSGYDKLYVQTGYVRNYGFEAMLSYGHRWGDFGWDSSFTFSTNKNEIVELVKDYIHPESGKTYNVDKLELKTDEGRGFGKAKFILKEGGTLGDLYTHADLKRDINGNVLVDNDGNVTAIDNAGDIKLGSVLPKANLAWNNSFSYKGVNVGFLLTARLGGIAYSATQAYLDLYGVSETSAAARDAGGVWINGRSRVNPQGFYSVVASQSGLPTYYTYSATNLRLQEARIGYTIPRRWLGNVCDVNVSLVGKNLWMIYCKAPFDPEAVATTNNYYQGIDYFMMPSTRNIGFNIKINF</sequence>
<dbReference type="InterPro" id="IPR036942">
    <property type="entry name" value="Beta-barrel_TonB_sf"/>
</dbReference>
<dbReference type="Pfam" id="PF07715">
    <property type="entry name" value="Plug"/>
    <property type="match status" value="1"/>
</dbReference>
<dbReference type="InterPro" id="IPR037066">
    <property type="entry name" value="Plug_dom_sf"/>
</dbReference>
<keyword evidence="13" id="KW-0675">Receptor</keyword>
<keyword evidence="7 8" id="KW-0998">Cell outer membrane</keyword>
<evidence type="ECO:0000256" key="3">
    <source>
        <dbReference type="ARBA" id="ARBA00022452"/>
    </source>
</evidence>
<evidence type="ECO:0000313" key="13">
    <source>
        <dbReference type="EMBL" id="UYU89465.1"/>
    </source>
</evidence>
<dbReference type="PANTHER" id="PTHR30069">
    <property type="entry name" value="TONB-DEPENDENT OUTER MEMBRANE RECEPTOR"/>
    <property type="match status" value="1"/>
</dbReference>
<dbReference type="NCBIfam" id="TIGR04057">
    <property type="entry name" value="SusC_RagA_signa"/>
    <property type="match status" value="1"/>
</dbReference>
<keyword evidence="2 8" id="KW-0813">Transport</keyword>
<name>A0A139KM93_BACT4</name>
<dbReference type="EMBL" id="CP083680">
    <property type="protein sequence ID" value="UYU69061.1"/>
    <property type="molecule type" value="Genomic_DNA"/>
</dbReference>
<dbReference type="Gene3D" id="2.170.130.10">
    <property type="entry name" value="TonB-dependent receptor, plug domain"/>
    <property type="match status" value="1"/>
</dbReference>
<evidence type="ECO:0000256" key="1">
    <source>
        <dbReference type="ARBA" id="ARBA00004571"/>
    </source>
</evidence>
<evidence type="ECO:0000256" key="7">
    <source>
        <dbReference type="ARBA" id="ARBA00023237"/>
    </source>
</evidence>
<dbReference type="EMBL" id="CP083685">
    <property type="protein sequence ID" value="UYU89465.1"/>
    <property type="molecule type" value="Genomic_DNA"/>
</dbReference>